<dbReference type="Proteomes" id="UP000011566">
    <property type="component" value="Unassembled WGS sequence"/>
</dbReference>
<feature type="compositionally biased region" description="Low complexity" evidence="1">
    <location>
        <begin position="1"/>
        <end position="12"/>
    </location>
</feature>
<feature type="region of interest" description="Disordered" evidence="1">
    <location>
        <begin position="47"/>
        <end position="69"/>
    </location>
</feature>
<sequence length="241" mass="27329">MPTDTATAIDSTDTIDTESSDELTQLLQRVEALEAENDRLQAELDSVHKQHREDHHAVARENHDLRKSNEQLRERVDKTEVKDSHLLDDIIDLENQLTDLEASSSTSENQSQDTSARDTELTPIERVAKLGNEGTGIEVTPSIERAVAIYEHWDEWAKKTPRGHVLKDGLKTLLRTATGEKLAWRQVYRAAEALEELSKGRIKFFHHDRHGKMFLEPPLETEHECHSSSVATKETPSANQL</sequence>
<accession>M0LTJ9</accession>
<gene>
    <name evidence="2" type="ORF">C447_13492</name>
</gene>
<dbReference type="EMBL" id="AOMB01000037">
    <property type="protein sequence ID" value="EMA36882.1"/>
    <property type="molecule type" value="Genomic_DNA"/>
</dbReference>
<dbReference type="PATRIC" id="fig|1132509.6.peg.3133"/>
<evidence type="ECO:0000313" key="2">
    <source>
        <dbReference type="EMBL" id="EMA36882.1"/>
    </source>
</evidence>
<feature type="compositionally biased region" description="Polar residues" evidence="1">
    <location>
        <begin position="100"/>
        <end position="114"/>
    </location>
</feature>
<organism evidence="2 3">
    <name type="scientific">Halococcus hamelinensis 100A6</name>
    <dbReference type="NCBI Taxonomy" id="1132509"/>
    <lineage>
        <taxon>Archaea</taxon>
        <taxon>Methanobacteriati</taxon>
        <taxon>Methanobacteriota</taxon>
        <taxon>Stenosarchaea group</taxon>
        <taxon>Halobacteria</taxon>
        <taxon>Halobacteriales</taxon>
        <taxon>Halococcaceae</taxon>
        <taxon>Halococcus</taxon>
    </lineage>
</organism>
<protein>
    <submittedName>
        <fullName evidence="2">Uncharacterized protein</fullName>
    </submittedName>
</protein>
<name>M0LTJ9_9EURY</name>
<feature type="compositionally biased region" description="Polar residues" evidence="1">
    <location>
        <begin position="227"/>
        <end position="241"/>
    </location>
</feature>
<evidence type="ECO:0000313" key="3">
    <source>
        <dbReference type="Proteomes" id="UP000011566"/>
    </source>
</evidence>
<feature type="region of interest" description="Disordered" evidence="1">
    <location>
        <begin position="220"/>
        <end position="241"/>
    </location>
</feature>
<dbReference type="AlphaFoldDB" id="M0LTJ9"/>
<feature type="region of interest" description="Disordered" evidence="1">
    <location>
        <begin position="1"/>
        <end position="21"/>
    </location>
</feature>
<reference evidence="2 3" key="1">
    <citation type="journal article" date="2014" name="PLoS Genet.">
        <title>Phylogenetically driven sequencing of extremely halophilic archaea reveals strategies for static and dynamic osmo-response.</title>
        <authorList>
            <person name="Becker E.A."/>
            <person name="Seitzer P.M."/>
            <person name="Tritt A."/>
            <person name="Larsen D."/>
            <person name="Krusor M."/>
            <person name="Yao A.I."/>
            <person name="Wu D."/>
            <person name="Madern D."/>
            <person name="Eisen J.A."/>
            <person name="Darling A.E."/>
            <person name="Facciotti M.T."/>
        </authorList>
    </citation>
    <scope>NUCLEOTIDE SEQUENCE [LARGE SCALE GENOMIC DNA]</scope>
    <source>
        <strain evidence="2 3">100A6</strain>
    </source>
</reference>
<comment type="caution">
    <text evidence="2">The sequence shown here is derived from an EMBL/GenBank/DDBJ whole genome shotgun (WGS) entry which is preliminary data.</text>
</comment>
<feature type="region of interest" description="Disordered" evidence="1">
    <location>
        <begin position="100"/>
        <end position="121"/>
    </location>
</feature>
<keyword evidence="3" id="KW-1185">Reference proteome</keyword>
<dbReference type="RefSeq" id="WP_007694744.1">
    <property type="nucleotide sequence ID" value="NZ_AOMB01000037.1"/>
</dbReference>
<evidence type="ECO:0000256" key="1">
    <source>
        <dbReference type="SAM" id="MobiDB-lite"/>
    </source>
</evidence>
<proteinExistence type="predicted"/>